<gene>
    <name evidence="2" type="ORF">EW093_09175</name>
</gene>
<accession>A0A5C1QC14</accession>
<protein>
    <submittedName>
        <fullName evidence="2">Uncharacterized protein</fullName>
    </submittedName>
</protein>
<keyword evidence="1" id="KW-0732">Signal</keyword>
<dbReference type="KEGG" id="sper:EW093_09175"/>
<dbReference type="EMBL" id="CP035807">
    <property type="protein sequence ID" value="QEN04868.1"/>
    <property type="molecule type" value="Genomic_DNA"/>
</dbReference>
<name>A0A5C1QC14_9SPIO</name>
<sequence>MRYFTILLLLFLLSSCLSVQNETTGTVNYRLFEIQYFTNKKVNYIPNIISKAYLVKNLDTDKNYIQYKLSDNSINLLEEELSTKFPKLEIDELFFIQELEYEQQKSIITIVESKSDYIINGKNSEDLLKKINDSLLTLRLGEGEGLFTIIYRKWNPNILEVMPFPVIQPGDSFNLEVTDNIVVLTGNKFIVKLLDHGNHEWFNR</sequence>
<evidence type="ECO:0000313" key="3">
    <source>
        <dbReference type="Proteomes" id="UP000323824"/>
    </source>
</evidence>
<evidence type="ECO:0000313" key="2">
    <source>
        <dbReference type="EMBL" id="QEN04868.1"/>
    </source>
</evidence>
<evidence type="ECO:0000256" key="1">
    <source>
        <dbReference type="SAM" id="SignalP"/>
    </source>
</evidence>
<dbReference type="RefSeq" id="WP_149568109.1">
    <property type="nucleotide sequence ID" value="NZ_CP035807.1"/>
</dbReference>
<feature type="signal peptide" evidence="1">
    <location>
        <begin position="1"/>
        <end position="21"/>
    </location>
</feature>
<dbReference type="AlphaFoldDB" id="A0A5C1QC14"/>
<reference evidence="2 3" key="1">
    <citation type="submission" date="2019-02" db="EMBL/GenBank/DDBJ databases">
        <authorList>
            <person name="Fomenkov A."/>
            <person name="Dubinina G."/>
            <person name="Grabovich M."/>
            <person name="Vincze T."/>
            <person name="Roberts R.J."/>
        </authorList>
    </citation>
    <scope>NUCLEOTIDE SEQUENCE [LARGE SCALE GENOMIC DNA]</scope>
    <source>
        <strain evidence="2 3">P</strain>
    </source>
</reference>
<organism evidence="2 3">
    <name type="scientific">Thiospirochaeta perfilievii</name>
    <dbReference type="NCBI Taxonomy" id="252967"/>
    <lineage>
        <taxon>Bacteria</taxon>
        <taxon>Pseudomonadati</taxon>
        <taxon>Spirochaetota</taxon>
        <taxon>Spirochaetia</taxon>
        <taxon>Spirochaetales</taxon>
        <taxon>Spirochaetaceae</taxon>
        <taxon>Thiospirochaeta</taxon>
    </lineage>
</organism>
<proteinExistence type="predicted"/>
<dbReference type="PROSITE" id="PS51257">
    <property type="entry name" value="PROKAR_LIPOPROTEIN"/>
    <property type="match status" value="1"/>
</dbReference>
<dbReference type="Proteomes" id="UP000323824">
    <property type="component" value="Chromosome"/>
</dbReference>
<reference evidence="2 3" key="2">
    <citation type="submission" date="2019-09" db="EMBL/GenBank/DDBJ databases">
        <title>Complete Genome Sequence and Methylome Analysis of free living Spirochaetas.</title>
        <authorList>
            <person name="Leshcheva N."/>
            <person name="Mikheeva N."/>
        </authorList>
    </citation>
    <scope>NUCLEOTIDE SEQUENCE [LARGE SCALE GENOMIC DNA]</scope>
    <source>
        <strain evidence="2 3">P</strain>
    </source>
</reference>
<feature type="chain" id="PRO_5022722370" evidence="1">
    <location>
        <begin position="22"/>
        <end position="204"/>
    </location>
</feature>
<keyword evidence="3" id="KW-1185">Reference proteome</keyword>